<reference evidence="3" key="1">
    <citation type="journal article" date="2016" name="Genome Biol. Evol.">
        <title>Comparative 'omics' of the Fusarium fujikuroi species complex highlights differences in genetic potential and metabolite synthesis.</title>
        <authorList>
            <person name="Niehaus E.-M."/>
            <person name="Muensterkoetter M."/>
            <person name="Proctor R.H."/>
            <person name="Brown D.W."/>
            <person name="Sharon A."/>
            <person name="Idan Y."/>
            <person name="Oren-Young L."/>
            <person name="Sieber C.M."/>
            <person name="Novak O."/>
            <person name="Pencik A."/>
            <person name="Tarkowska D."/>
            <person name="Hromadova K."/>
            <person name="Freeman S."/>
            <person name="Maymon M."/>
            <person name="Elazar M."/>
            <person name="Youssef S.A."/>
            <person name="El-Shabrawy E.S.M."/>
            <person name="Shalaby A.B.A."/>
            <person name="Houterman P."/>
            <person name="Brock N.L."/>
            <person name="Burkhardt I."/>
            <person name="Tsavkelova E.A."/>
            <person name="Dickschat J.S."/>
            <person name="Galuszka P."/>
            <person name="Gueldener U."/>
            <person name="Tudzynski B."/>
        </authorList>
    </citation>
    <scope>NUCLEOTIDE SEQUENCE [LARGE SCALE GENOMIC DNA]</scope>
    <source>
        <strain evidence="3">MRC7560</strain>
    </source>
</reference>
<feature type="transmembrane region" description="Helical" evidence="1">
    <location>
        <begin position="165"/>
        <end position="183"/>
    </location>
</feature>
<dbReference type="PROSITE" id="PS51257">
    <property type="entry name" value="PROKAR_LIPOPROTEIN"/>
    <property type="match status" value="1"/>
</dbReference>
<sequence length="210" mass="22431">MRKLVVYLRNSAVSAAMAGTWSAGCTLESIGVYSLTTHSTVAGSLHPLPVVVAHHRWEPSNISIRGRWSRLRRGVKLKLLKGRIDIPLAIACLRSFTAAVAELMAAGTSFEGATLRPLDEVTATRTSLPAFALREFQGLLPLILLLTISCMCLVLAHGASYIVTSRALCLVAVAGFTIVGGVVGRDELEALTVAAVRSIHCPVFNQLLTI</sequence>
<name>A0A1L7TFU8_FUSMA</name>
<gene>
    <name evidence="2" type="ORF">FMAN_03358</name>
</gene>
<dbReference type="EMBL" id="FCQH01000006">
    <property type="protein sequence ID" value="CVK94131.1"/>
    <property type="molecule type" value="Genomic_DNA"/>
</dbReference>
<dbReference type="VEuPathDB" id="FungiDB:FMAN_03358"/>
<evidence type="ECO:0000256" key="1">
    <source>
        <dbReference type="SAM" id="Phobius"/>
    </source>
</evidence>
<keyword evidence="1" id="KW-0472">Membrane</keyword>
<keyword evidence="1" id="KW-1133">Transmembrane helix</keyword>
<organism evidence="2 3">
    <name type="scientific">Fusarium mangiferae</name>
    <name type="common">Mango malformation disease fungus</name>
    <dbReference type="NCBI Taxonomy" id="192010"/>
    <lineage>
        <taxon>Eukaryota</taxon>
        <taxon>Fungi</taxon>
        <taxon>Dikarya</taxon>
        <taxon>Ascomycota</taxon>
        <taxon>Pezizomycotina</taxon>
        <taxon>Sordariomycetes</taxon>
        <taxon>Hypocreomycetidae</taxon>
        <taxon>Hypocreales</taxon>
        <taxon>Nectriaceae</taxon>
        <taxon>Fusarium</taxon>
        <taxon>Fusarium fujikuroi species complex</taxon>
    </lineage>
</organism>
<keyword evidence="3" id="KW-1185">Reference proteome</keyword>
<dbReference type="RefSeq" id="XP_041682658.1">
    <property type="nucleotide sequence ID" value="XM_041832167.1"/>
</dbReference>
<accession>A0A1L7TFU8</accession>
<evidence type="ECO:0000313" key="2">
    <source>
        <dbReference type="EMBL" id="CVK94131.1"/>
    </source>
</evidence>
<dbReference type="Proteomes" id="UP000184255">
    <property type="component" value="Unassembled WGS sequence"/>
</dbReference>
<keyword evidence="1" id="KW-0812">Transmembrane</keyword>
<proteinExistence type="predicted"/>
<dbReference type="AlphaFoldDB" id="A0A1L7TFU8"/>
<feature type="transmembrane region" description="Helical" evidence="1">
    <location>
        <begin position="139"/>
        <end position="159"/>
    </location>
</feature>
<dbReference type="GeneID" id="65082629"/>
<protein>
    <submittedName>
        <fullName evidence="2">Uncharacterized protein</fullName>
    </submittedName>
</protein>
<evidence type="ECO:0000313" key="3">
    <source>
        <dbReference type="Proteomes" id="UP000184255"/>
    </source>
</evidence>
<comment type="caution">
    <text evidence="2">The sequence shown here is derived from an EMBL/GenBank/DDBJ whole genome shotgun (WGS) entry which is preliminary data.</text>
</comment>